<organism evidence="2 3">
    <name type="scientific">Hymenobacter negativus</name>
    <dbReference type="NCBI Taxonomy" id="2795026"/>
    <lineage>
        <taxon>Bacteria</taxon>
        <taxon>Pseudomonadati</taxon>
        <taxon>Bacteroidota</taxon>
        <taxon>Cytophagia</taxon>
        <taxon>Cytophagales</taxon>
        <taxon>Hymenobacteraceae</taxon>
        <taxon>Hymenobacter</taxon>
    </lineage>
</organism>
<evidence type="ECO:0000313" key="3">
    <source>
        <dbReference type="Proteomes" id="UP000664369"/>
    </source>
</evidence>
<evidence type="ECO:0000259" key="1">
    <source>
        <dbReference type="Pfam" id="PF07484"/>
    </source>
</evidence>
<name>A0ABS3QIK8_9BACT</name>
<reference evidence="2 3" key="1">
    <citation type="submission" date="2021-03" db="EMBL/GenBank/DDBJ databases">
        <authorList>
            <person name="Kim M.K."/>
        </authorList>
    </citation>
    <scope>NUCLEOTIDE SEQUENCE [LARGE SCALE GENOMIC DNA]</scope>
    <source>
        <strain evidence="2 3">BT442</strain>
    </source>
</reference>
<protein>
    <submittedName>
        <fullName evidence="2">Phage tail protein</fullName>
    </submittedName>
</protein>
<proteinExistence type="predicted"/>
<dbReference type="RefSeq" id="WP_208176683.1">
    <property type="nucleotide sequence ID" value="NZ_JAGETZ010000009.1"/>
</dbReference>
<dbReference type="Pfam" id="PF07484">
    <property type="entry name" value="Collar"/>
    <property type="match status" value="1"/>
</dbReference>
<dbReference type="Proteomes" id="UP000664369">
    <property type="component" value="Unassembled WGS sequence"/>
</dbReference>
<comment type="caution">
    <text evidence="2">The sequence shown here is derived from an EMBL/GenBank/DDBJ whole genome shotgun (WGS) entry which is preliminary data.</text>
</comment>
<dbReference type="SUPFAM" id="SSF88874">
    <property type="entry name" value="Receptor-binding domain of short tail fibre protein gp12"/>
    <property type="match status" value="1"/>
</dbReference>
<dbReference type="InterPro" id="IPR011083">
    <property type="entry name" value="Phage_tail_collar_dom"/>
</dbReference>
<gene>
    <name evidence="2" type="ORF">J4E00_18145</name>
</gene>
<feature type="domain" description="Phage tail collar" evidence="1">
    <location>
        <begin position="6"/>
        <end position="61"/>
    </location>
</feature>
<dbReference type="Gene3D" id="3.90.1340.10">
    <property type="entry name" value="Phage tail collar domain"/>
    <property type="match status" value="1"/>
</dbReference>
<dbReference type="InterPro" id="IPR037053">
    <property type="entry name" value="Phage_tail_collar_dom_sf"/>
</dbReference>
<sequence>MDPFLGEIRLMAINFPPRGWAFCQGQLIPISQNTALFSLLGTQYGGDGRTSFALPDLRGRAALGVGQGPGTSNYTQGEVTGTEGVTLLTTQMPAHMHAVKGTVAANSALGTVSTPVNGYLAAASSAQYSENPGGGQPMAADLVTGQTAATGSGQSHENRMPFLALNYCIALQGVFPQRS</sequence>
<accession>A0ABS3QIK8</accession>
<evidence type="ECO:0000313" key="2">
    <source>
        <dbReference type="EMBL" id="MBO2010987.1"/>
    </source>
</evidence>
<dbReference type="EMBL" id="JAGETZ010000009">
    <property type="protein sequence ID" value="MBO2010987.1"/>
    <property type="molecule type" value="Genomic_DNA"/>
</dbReference>
<keyword evidence="3" id="KW-1185">Reference proteome</keyword>